<comment type="caution">
    <text evidence="3">The sequence shown here is derived from an EMBL/GenBank/DDBJ whole genome shotgun (WGS) entry which is preliminary data.</text>
</comment>
<accession>A0ABR4C4J8</accession>
<feature type="domain" description="Nephrocystin 3-like N-terminal" evidence="2">
    <location>
        <begin position="340"/>
        <end position="491"/>
    </location>
</feature>
<dbReference type="Gene3D" id="3.40.50.300">
    <property type="entry name" value="P-loop containing nucleotide triphosphate hydrolases"/>
    <property type="match status" value="1"/>
</dbReference>
<proteinExistence type="predicted"/>
<dbReference type="SUPFAM" id="SSF53474">
    <property type="entry name" value="alpha/beta-Hydrolases"/>
    <property type="match status" value="1"/>
</dbReference>
<keyword evidence="4" id="KW-1185">Reference proteome</keyword>
<dbReference type="InterPro" id="IPR027417">
    <property type="entry name" value="P-loop_NTPase"/>
</dbReference>
<evidence type="ECO:0000313" key="4">
    <source>
        <dbReference type="Proteomes" id="UP001595075"/>
    </source>
</evidence>
<dbReference type="InterPro" id="IPR056884">
    <property type="entry name" value="NPHP3-like_N"/>
</dbReference>
<name>A0ABR4C4J8_9HELO</name>
<dbReference type="InterPro" id="IPR029058">
    <property type="entry name" value="AB_hydrolase_fold"/>
</dbReference>
<dbReference type="PANTHER" id="PTHR10039">
    <property type="entry name" value="AMELOGENIN"/>
    <property type="match status" value="1"/>
</dbReference>
<dbReference type="Proteomes" id="UP001595075">
    <property type="component" value="Unassembled WGS sequence"/>
</dbReference>
<evidence type="ECO:0000313" key="3">
    <source>
        <dbReference type="EMBL" id="KAL2064442.1"/>
    </source>
</evidence>
<evidence type="ECO:0000259" key="2">
    <source>
        <dbReference type="Pfam" id="PF24883"/>
    </source>
</evidence>
<dbReference type="EMBL" id="JAZHXI010000014">
    <property type="protein sequence ID" value="KAL2064442.1"/>
    <property type="molecule type" value="Genomic_DNA"/>
</dbReference>
<dbReference type="SUPFAM" id="SSF52540">
    <property type="entry name" value="P-loop containing nucleoside triphosphate hydrolases"/>
    <property type="match status" value="1"/>
</dbReference>
<keyword evidence="1" id="KW-0677">Repeat</keyword>
<sequence length="1148" mass="129744">MPLMVLVEGHGNTGKEEPNLDIIAIHGLNPMGVDQAEHAIRTWTCEPHRGSAFPEGHMWIRDSLPSKLPRARIMLYEYNSSPVFGDQKSQFQHEANSALDLLRIHRRDAPDRPLIMIGHSLGGILIKQMLCATNPTHQNIIKATYGLVFFGTPHRGSELSPKIALGKLCASIALSIRPKGSSAMMESLSTGTLFADILHNNFKHKLADYKVISFYGLLDVIVGRDSVDLGLAGNRENVQPLASKHQDPCRFNLESPADKKNYDLVEGLLTEMCDEAAGQGSVSLEIIKKSLKLPGCNRRYEDIEQTFQILQTTISTDKLSWTWTLSWIWETEGPQDTKPPGFIQWLESGSDDIFWFSGFPGSGKSTLMNYLSRNPGVVKHLETNKSGKWTMVKYFFAEVTGETNFDAMLQSVLLQLLESHKDLAATFRDASPAYNRFDKRPSDDAILKTWARADLEKLLYESMAILKERNICVFLDGIDECIDVHQADILRTDEFAKSQNEDLQNRARFLRNWITHARDKRCNLKLCLAGRESLDTRYGLGLPPSCIITWYTKEGIRTYVSNILEAAIADLLNHKLTATAKRIEAGKASIIQGIVDKSEGVYLWVRLVAAEIATGIREGKDPATLHKEIESLPRELEKLFTKIIECVRKRDLPTTIRYFELLVLASQINKATQAMSLEEFAIATQNPDHTLSMSFKSEGEAHEWVDLKSEETRLNILKSCRGLIELQEGKGSFLFKITSSAPCYVVSWLHVSIKHYMMSEAWDEWKVMAAEFSVLPDPNLMWMAGTLQILRICNRSWDDKGSGNQPLQSHFTKTALDDVHQLDCKCWTEYCKHATFPWDKRSGSKRKCWHTLEQFFQHAWKYEDAQRAKNAAQPEPGASVRDIICQNDPRPVTKPFFEELQMIFSCFCANFLPTYWESEKVPCSPMEGMKNGMIVSLKLEAWAEFSSTPSENSFTNLETAIKSDSKRTLVHALKIATALWLKHCPHEAHRQEENRWTNLILRLVDRTRNGGADRNALKREGKDVSNLFRSYEDARNSADTFLDIDNWESSPDGSVTHSHHYQAMAKAFANLSFLADDFTKEKDGRKVLYTLLPAEIKEEEEEASSDVSEMSLDSPEIIDLVSSSDEEGGAVLHVPEVIDLTGSDDESL</sequence>
<organism evidence="3 4">
    <name type="scientific">Oculimacula yallundae</name>
    <dbReference type="NCBI Taxonomy" id="86028"/>
    <lineage>
        <taxon>Eukaryota</taxon>
        <taxon>Fungi</taxon>
        <taxon>Dikarya</taxon>
        <taxon>Ascomycota</taxon>
        <taxon>Pezizomycotina</taxon>
        <taxon>Leotiomycetes</taxon>
        <taxon>Helotiales</taxon>
        <taxon>Ploettnerulaceae</taxon>
        <taxon>Oculimacula</taxon>
    </lineage>
</organism>
<dbReference type="Pfam" id="PF24883">
    <property type="entry name" value="NPHP3_N"/>
    <property type="match status" value="1"/>
</dbReference>
<dbReference type="Gene3D" id="3.40.50.1820">
    <property type="entry name" value="alpha/beta hydrolase"/>
    <property type="match status" value="1"/>
</dbReference>
<gene>
    <name evidence="3" type="ORF">VTL71DRAFT_4936</name>
</gene>
<dbReference type="PANTHER" id="PTHR10039:SF5">
    <property type="entry name" value="NACHT DOMAIN-CONTAINING PROTEIN"/>
    <property type="match status" value="1"/>
</dbReference>
<evidence type="ECO:0000256" key="1">
    <source>
        <dbReference type="ARBA" id="ARBA00022737"/>
    </source>
</evidence>
<protein>
    <recommendedName>
        <fullName evidence="2">Nephrocystin 3-like N-terminal domain-containing protein</fullName>
    </recommendedName>
</protein>
<reference evidence="3 4" key="1">
    <citation type="journal article" date="2024" name="Commun. Biol.">
        <title>Comparative genomic analysis of thermophilic fungi reveals convergent evolutionary adaptations and gene losses.</title>
        <authorList>
            <person name="Steindorff A.S."/>
            <person name="Aguilar-Pontes M.V."/>
            <person name="Robinson A.J."/>
            <person name="Andreopoulos B."/>
            <person name="LaButti K."/>
            <person name="Kuo A."/>
            <person name="Mondo S."/>
            <person name="Riley R."/>
            <person name="Otillar R."/>
            <person name="Haridas S."/>
            <person name="Lipzen A."/>
            <person name="Grimwood J."/>
            <person name="Schmutz J."/>
            <person name="Clum A."/>
            <person name="Reid I.D."/>
            <person name="Moisan M.C."/>
            <person name="Butler G."/>
            <person name="Nguyen T.T.M."/>
            <person name="Dewar K."/>
            <person name="Conant G."/>
            <person name="Drula E."/>
            <person name="Henrissat B."/>
            <person name="Hansel C."/>
            <person name="Singer S."/>
            <person name="Hutchinson M.I."/>
            <person name="de Vries R.P."/>
            <person name="Natvig D.O."/>
            <person name="Powell A.J."/>
            <person name="Tsang A."/>
            <person name="Grigoriev I.V."/>
        </authorList>
    </citation>
    <scope>NUCLEOTIDE SEQUENCE [LARGE SCALE GENOMIC DNA]</scope>
    <source>
        <strain evidence="3 4">CBS 494.80</strain>
    </source>
</reference>